<gene>
    <name evidence="4" type="primary">rpo11</name>
    <name evidence="4" type="synonym">rpoL</name>
    <name evidence="7" type="ORF">FAD_1650</name>
    <name evidence="8" type="ORF">HLB00_04415</name>
</gene>
<dbReference type="NCBIfam" id="NF002241">
    <property type="entry name" value="PRK01146.2-5"/>
    <property type="match status" value="1"/>
</dbReference>
<evidence type="ECO:0000313" key="8">
    <source>
        <dbReference type="EMBL" id="NOL60078.1"/>
    </source>
</evidence>
<dbReference type="GO" id="GO:0005737">
    <property type="term" value="C:cytoplasm"/>
    <property type="evidence" value="ECO:0007669"/>
    <property type="project" value="UniProtKB-SubCell"/>
</dbReference>
<organism evidence="7 9">
    <name type="scientific">Ferroplasma acidiphilum</name>
    <dbReference type="NCBI Taxonomy" id="74969"/>
    <lineage>
        <taxon>Archaea</taxon>
        <taxon>Methanobacteriati</taxon>
        <taxon>Thermoplasmatota</taxon>
        <taxon>Thermoplasmata</taxon>
        <taxon>Thermoplasmatales</taxon>
        <taxon>Ferroplasmaceae</taxon>
        <taxon>Ferroplasma</taxon>
    </lineage>
</organism>
<keyword evidence="2 4" id="KW-0963">Cytoplasm</keyword>
<dbReference type="EC" id="2.7.7.6" evidence="4"/>
<comment type="function">
    <text evidence="4">DNA-dependent RNA polymerase (RNAP) catalyzes the transcription of DNA into RNA using the four ribonucleoside triphosphates as substrates.</text>
</comment>
<dbReference type="GO" id="GO:0046983">
    <property type="term" value="F:protein dimerization activity"/>
    <property type="evidence" value="ECO:0007669"/>
    <property type="project" value="InterPro"/>
</dbReference>
<evidence type="ECO:0000313" key="7">
    <source>
        <dbReference type="EMBL" id="ARD85494.1"/>
    </source>
</evidence>
<dbReference type="Proteomes" id="UP000546917">
    <property type="component" value="Unassembled WGS sequence"/>
</dbReference>
<keyword evidence="4" id="KW-0548">Nucleotidyltransferase</keyword>
<dbReference type="InterPro" id="IPR036603">
    <property type="entry name" value="RBP11-like"/>
</dbReference>
<dbReference type="RefSeq" id="WP_009886786.1">
    <property type="nucleotide sequence ID" value="NZ_CP015363.1"/>
</dbReference>
<protein>
    <recommendedName>
        <fullName evidence="4">DNA-directed RNA polymerase subunit Rpo11</fullName>
        <ecNumber evidence="4">2.7.7.6</ecNumber>
    </recommendedName>
    <alternativeName>
        <fullName evidence="4">DNA-directed RNA polymerase subunit L</fullName>
    </alternativeName>
</protein>
<evidence type="ECO:0000256" key="3">
    <source>
        <dbReference type="ARBA" id="ARBA00023163"/>
    </source>
</evidence>
<dbReference type="STRING" id="74969.FAD_1650"/>
<dbReference type="Pfam" id="PF13656">
    <property type="entry name" value="RNA_pol_L_2"/>
    <property type="match status" value="1"/>
</dbReference>
<keyword evidence="5" id="KW-0175">Coiled coil</keyword>
<dbReference type="EMBL" id="CP015363">
    <property type="protein sequence ID" value="ARD85494.1"/>
    <property type="molecule type" value="Genomic_DNA"/>
</dbReference>
<reference evidence="7 9" key="1">
    <citation type="submission" date="2011-10" db="EMBL/GenBank/DDBJ databases">
        <title>Metabolic and evolutionary patterns in the extreme acidophile Ferroplasma acidiphilum.</title>
        <authorList>
            <person name="Golyshina O.V."/>
            <person name="Kozyavkin S.A."/>
            <person name="Tatusov R.L."/>
            <person name="Slesarev A.I."/>
            <person name="Golyshin P.N."/>
        </authorList>
    </citation>
    <scope>NUCLEOTIDE SEQUENCE [LARGE SCALE GENOMIC DNA]</scope>
    <source>
        <strain evidence="7">Berkeley</strain>
        <strain evidence="9">Y</strain>
    </source>
</reference>
<feature type="coiled-coil region" evidence="5">
    <location>
        <begin position="74"/>
        <end position="101"/>
    </location>
</feature>
<reference evidence="8 10" key="2">
    <citation type="submission" date="2020-05" db="EMBL/GenBank/DDBJ databases">
        <authorList>
            <person name="Zhang R."/>
        </authorList>
    </citation>
    <scope>NUCLEOTIDE SEQUENCE [LARGE SCALE GENOMIC DNA]</scope>
    <source>
        <strain evidence="8 10">DSM 28986</strain>
    </source>
</reference>
<comment type="subunit">
    <text evidence="4">Part of the RNA polymerase complex.</text>
</comment>
<dbReference type="GO" id="GO:0000428">
    <property type="term" value="C:DNA-directed RNA polymerase complex"/>
    <property type="evidence" value="ECO:0007669"/>
    <property type="project" value="UniProtKB-KW"/>
</dbReference>
<evidence type="ECO:0000313" key="9">
    <source>
        <dbReference type="Proteomes" id="UP000192050"/>
    </source>
</evidence>
<dbReference type="KEGG" id="fai:FAD_1650"/>
<dbReference type="EMBL" id="JABGBP010000151">
    <property type="protein sequence ID" value="NOL60078.1"/>
    <property type="molecule type" value="Genomic_DNA"/>
</dbReference>
<dbReference type="InterPro" id="IPR009025">
    <property type="entry name" value="RBP11-like_dimer"/>
</dbReference>
<dbReference type="GO" id="GO:0006351">
    <property type="term" value="P:DNA-templated transcription"/>
    <property type="evidence" value="ECO:0007669"/>
    <property type="project" value="UniProtKB-UniRule"/>
</dbReference>
<sequence>MDSQFNIISKDKDSIKVEMINYDNTVLRPLVEEILKDDKVVESHYYIKHPDIDNPEIYVKVSTGKPQAAIKRAIKRMNKIYESLDAELQKELEKFKASTEKNEQ</sequence>
<evidence type="ECO:0000256" key="2">
    <source>
        <dbReference type="ARBA" id="ARBA00022490"/>
    </source>
</evidence>
<dbReference type="Proteomes" id="UP000192050">
    <property type="component" value="Chromosome"/>
</dbReference>
<dbReference type="Gene3D" id="3.30.1360.10">
    <property type="entry name" value="RNA polymerase, RBP11-like subunit"/>
    <property type="match status" value="1"/>
</dbReference>
<keyword evidence="9" id="KW-1185">Reference proteome</keyword>
<evidence type="ECO:0000313" key="10">
    <source>
        <dbReference type="Proteomes" id="UP000546917"/>
    </source>
</evidence>
<dbReference type="InterPro" id="IPR022905">
    <property type="entry name" value="Rpo11-like"/>
</dbReference>
<dbReference type="HAMAP" id="MF_00261">
    <property type="entry name" value="RNApol_arch_Rpo11"/>
    <property type="match status" value="1"/>
</dbReference>
<dbReference type="InterPro" id="IPR008193">
    <property type="entry name" value="RNA_pol_Rpb11_13-16kDa_CS"/>
</dbReference>
<keyword evidence="4" id="KW-0808">Transferase</keyword>
<dbReference type="GO" id="GO:0003677">
    <property type="term" value="F:DNA binding"/>
    <property type="evidence" value="ECO:0007669"/>
    <property type="project" value="InterPro"/>
</dbReference>
<evidence type="ECO:0000256" key="4">
    <source>
        <dbReference type="HAMAP-Rule" id="MF_00261"/>
    </source>
</evidence>
<evidence type="ECO:0000256" key="1">
    <source>
        <dbReference type="ARBA" id="ARBA00022478"/>
    </source>
</evidence>
<keyword evidence="3 4" id="KW-0804">Transcription</keyword>
<dbReference type="GO" id="GO:0003899">
    <property type="term" value="F:DNA-directed RNA polymerase activity"/>
    <property type="evidence" value="ECO:0007669"/>
    <property type="project" value="UniProtKB-UniRule"/>
</dbReference>
<comment type="subcellular location">
    <subcellularLocation>
        <location evidence="4">Cytoplasm</location>
    </subcellularLocation>
</comment>
<dbReference type="SUPFAM" id="SSF55257">
    <property type="entry name" value="RBP11-like subunits of RNA polymerase"/>
    <property type="match status" value="1"/>
</dbReference>
<comment type="similarity">
    <text evidence="4">Belongs to the archaeal Rpo11/eukaryotic RPB11/RPC19 RNA polymerase subunit family.</text>
</comment>
<evidence type="ECO:0000256" key="5">
    <source>
        <dbReference type="SAM" id="Coils"/>
    </source>
</evidence>
<evidence type="ECO:0000259" key="6">
    <source>
        <dbReference type="Pfam" id="PF13656"/>
    </source>
</evidence>
<comment type="catalytic activity">
    <reaction evidence="4">
        <text>RNA(n) + a ribonucleoside 5'-triphosphate = RNA(n+1) + diphosphate</text>
        <dbReference type="Rhea" id="RHEA:21248"/>
        <dbReference type="Rhea" id="RHEA-COMP:14527"/>
        <dbReference type="Rhea" id="RHEA-COMP:17342"/>
        <dbReference type="ChEBI" id="CHEBI:33019"/>
        <dbReference type="ChEBI" id="CHEBI:61557"/>
        <dbReference type="ChEBI" id="CHEBI:140395"/>
        <dbReference type="EC" id="2.7.7.6"/>
    </reaction>
</comment>
<accession>A0A1V0N5W7</accession>
<feature type="domain" description="DNA-directed RNA polymerase RBP11-like dimerisation" evidence="6">
    <location>
        <begin position="15"/>
        <end position="85"/>
    </location>
</feature>
<name>A0A1V0N5W7_9ARCH</name>
<dbReference type="GeneID" id="16024919"/>
<dbReference type="PROSITE" id="PS01154">
    <property type="entry name" value="RNA_POL_L_13KD"/>
    <property type="match status" value="1"/>
</dbReference>
<dbReference type="OrthoDB" id="24205at2157"/>
<keyword evidence="1 4" id="KW-0240">DNA-directed RNA polymerase</keyword>
<proteinExistence type="inferred from homology"/>
<dbReference type="AlphaFoldDB" id="A0A1V0N5W7"/>